<evidence type="ECO:0000313" key="1">
    <source>
        <dbReference type="EMBL" id="KAF7729004.1"/>
    </source>
</evidence>
<evidence type="ECO:0000313" key="2">
    <source>
        <dbReference type="Proteomes" id="UP000605846"/>
    </source>
</evidence>
<dbReference type="AlphaFoldDB" id="A0A8H7BS97"/>
<accession>A0A8H7BS97</accession>
<sequence>MTHPQIEKAQLAVSMSLNDAQLFDVDLWYSGDILFQVKKEASVGTLDIENLDDLDGVNAVLFFEDDQKSLQIKFQLRGQNVTFTGPSVSNEPSSFSAFADFRKMQN</sequence>
<reference evidence="1" key="1">
    <citation type="submission" date="2020-01" db="EMBL/GenBank/DDBJ databases">
        <title>Genome Sequencing of Three Apophysomyces-Like Fungal Strains Confirms a Novel Fungal Genus in the Mucoromycota with divergent Burkholderia-like Endosymbiotic Bacteria.</title>
        <authorList>
            <person name="Stajich J.E."/>
            <person name="Macias A.M."/>
            <person name="Carter-House D."/>
            <person name="Lovett B."/>
            <person name="Kasson L.R."/>
            <person name="Berry K."/>
            <person name="Grigoriev I."/>
            <person name="Chang Y."/>
            <person name="Spatafora J."/>
            <person name="Kasson M.T."/>
        </authorList>
    </citation>
    <scope>NUCLEOTIDE SEQUENCE</scope>
    <source>
        <strain evidence="1">NRRL A-21654</strain>
    </source>
</reference>
<dbReference type="Proteomes" id="UP000605846">
    <property type="component" value="Unassembled WGS sequence"/>
</dbReference>
<dbReference type="EMBL" id="JABAYA010000029">
    <property type="protein sequence ID" value="KAF7729004.1"/>
    <property type="molecule type" value="Genomic_DNA"/>
</dbReference>
<gene>
    <name evidence="1" type="ORF">EC973_005035</name>
</gene>
<comment type="caution">
    <text evidence="1">The sequence shown here is derived from an EMBL/GenBank/DDBJ whole genome shotgun (WGS) entry which is preliminary data.</text>
</comment>
<name>A0A8H7BS97_9FUNG</name>
<keyword evidence="2" id="KW-1185">Reference proteome</keyword>
<protein>
    <submittedName>
        <fullName evidence="1">Uncharacterized protein</fullName>
    </submittedName>
</protein>
<proteinExistence type="predicted"/>
<organism evidence="1 2">
    <name type="scientific">Apophysomyces ossiformis</name>
    <dbReference type="NCBI Taxonomy" id="679940"/>
    <lineage>
        <taxon>Eukaryota</taxon>
        <taxon>Fungi</taxon>
        <taxon>Fungi incertae sedis</taxon>
        <taxon>Mucoromycota</taxon>
        <taxon>Mucoromycotina</taxon>
        <taxon>Mucoromycetes</taxon>
        <taxon>Mucorales</taxon>
        <taxon>Mucorineae</taxon>
        <taxon>Mucoraceae</taxon>
        <taxon>Apophysomyces</taxon>
    </lineage>
</organism>